<accession>A0A2Z4FIV7</accession>
<keyword evidence="2" id="KW-0472">Membrane</keyword>
<protein>
    <submittedName>
        <fullName evidence="3">Uncharacterized protein</fullName>
    </submittedName>
</protein>
<proteinExistence type="predicted"/>
<keyword evidence="2" id="KW-0812">Transmembrane</keyword>
<dbReference type="KEGG" id="bsed:DN745_05140"/>
<dbReference type="OrthoDB" id="5506784at2"/>
<feature type="transmembrane region" description="Helical" evidence="2">
    <location>
        <begin position="36"/>
        <end position="54"/>
    </location>
</feature>
<dbReference type="AlphaFoldDB" id="A0A2Z4FIV7"/>
<keyword evidence="2" id="KW-1133">Transmembrane helix</keyword>
<feature type="region of interest" description="Disordered" evidence="1">
    <location>
        <begin position="169"/>
        <end position="198"/>
    </location>
</feature>
<evidence type="ECO:0000256" key="1">
    <source>
        <dbReference type="SAM" id="MobiDB-lite"/>
    </source>
</evidence>
<dbReference type="Proteomes" id="UP000249799">
    <property type="component" value="Chromosome"/>
</dbReference>
<gene>
    <name evidence="3" type="ORF">DN745_05140</name>
</gene>
<evidence type="ECO:0000313" key="3">
    <source>
        <dbReference type="EMBL" id="AWV88755.1"/>
    </source>
</evidence>
<organism evidence="3 4">
    <name type="scientific">Bradymonas sediminis</name>
    <dbReference type="NCBI Taxonomy" id="1548548"/>
    <lineage>
        <taxon>Bacteria</taxon>
        <taxon>Deltaproteobacteria</taxon>
        <taxon>Bradymonadales</taxon>
        <taxon>Bradymonadaceae</taxon>
        <taxon>Bradymonas</taxon>
    </lineage>
</organism>
<reference evidence="3 4" key="1">
    <citation type="submission" date="2018-06" db="EMBL/GenBank/DDBJ databases">
        <title>Lujinxingia sediminis gen. nov. sp. nov., a new facultative anaerobic member of the class Deltaproteobacteria, and proposal of Lujinxingaceae fam. nov.</title>
        <authorList>
            <person name="Guo L.-Y."/>
            <person name="Li C.-M."/>
            <person name="Wang S."/>
            <person name="Du Z.-J."/>
        </authorList>
    </citation>
    <scope>NUCLEOTIDE SEQUENCE [LARGE SCALE GENOMIC DNA]</scope>
    <source>
        <strain evidence="3 4">FA350</strain>
    </source>
</reference>
<feature type="compositionally biased region" description="Basic and acidic residues" evidence="1">
    <location>
        <begin position="183"/>
        <end position="198"/>
    </location>
</feature>
<evidence type="ECO:0000256" key="2">
    <source>
        <dbReference type="SAM" id="Phobius"/>
    </source>
</evidence>
<keyword evidence="4" id="KW-1185">Reference proteome</keyword>
<name>A0A2Z4FIV7_9DELT</name>
<dbReference type="EMBL" id="CP030032">
    <property type="protein sequence ID" value="AWV88755.1"/>
    <property type="molecule type" value="Genomic_DNA"/>
</dbReference>
<sequence length="198" mass="21647">MKFDLAKMDTTQFFEQANDVVGSLFSGGSRYQIEKVVTVVVYVVISAASLVWAFSGEGAANQLDASFVVGQLSEIDDQNLHLINNGKDWSTVRVVLNKKYLWTAPAVKANSQVTLNPEDFNYYYHIPRSWGRQGWEKLATTEKLPAGAPGTLKIKEVGIWAREGRSDMKIGLDGKPVPAGGAKAERPASAEREAAESP</sequence>
<evidence type="ECO:0000313" key="4">
    <source>
        <dbReference type="Proteomes" id="UP000249799"/>
    </source>
</evidence>